<dbReference type="Proteomes" id="UP000282184">
    <property type="component" value="Unassembled WGS sequence"/>
</dbReference>
<sequence length="249" mass="29001">MFGRMIYRFPSRRRRLFACLFLFFVLVLSSYPQVTHRNQGESQAVGDYGRGRLVNGYLLPRRGPNFRCYSWLSYYVLGREYVHSRVYHTVLDAYQEMARQYPQRQFVYMETGRKRGGRPWPHRTHQIGLSVDFMSPLRTAGGAPKYYEGLGFARYLLNFDGQGRARLNREVSIDFDVLAAHVLVLDRQARRHGLRVSKVIFNTGLKDELFATKSGQKLKAAGIYFAQQLTPTLNRLHDDHYHVDFAPLP</sequence>
<reference evidence="1 2" key="1">
    <citation type="submission" date="2018-12" db="EMBL/GenBank/DDBJ databases">
        <title>Hymenobacter gummosus sp. nov., isolated from a spring.</title>
        <authorList>
            <person name="Nie L."/>
        </authorList>
    </citation>
    <scope>NUCLEOTIDE SEQUENCE [LARGE SCALE GENOMIC DNA]</scope>
    <source>
        <strain evidence="1 2">KCTC 52166</strain>
    </source>
</reference>
<keyword evidence="2" id="KW-1185">Reference proteome</keyword>
<dbReference type="OrthoDB" id="1467367at2"/>
<evidence type="ECO:0000313" key="2">
    <source>
        <dbReference type="Proteomes" id="UP000282184"/>
    </source>
</evidence>
<dbReference type="EMBL" id="RXOF01000020">
    <property type="protein sequence ID" value="RTQ45384.1"/>
    <property type="molecule type" value="Genomic_DNA"/>
</dbReference>
<comment type="caution">
    <text evidence="1">The sequence shown here is derived from an EMBL/GenBank/DDBJ whole genome shotgun (WGS) entry which is preliminary data.</text>
</comment>
<dbReference type="InterPro" id="IPR009045">
    <property type="entry name" value="Zn_M74/Hedgehog-like"/>
</dbReference>
<protein>
    <recommendedName>
        <fullName evidence="3">Replication initiation protein</fullName>
    </recommendedName>
</protein>
<gene>
    <name evidence="1" type="ORF">EJV47_24910</name>
</gene>
<dbReference type="AlphaFoldDB" id="A0A3S0JD57"/>
<name>A0A3S0JD57_9BACT</name>
<dbReference type="SUPFAM" id="SSF55166">
    <property type="entry name" value="Hedgehog/DD-peptidase"/>
    <property type="match status" value="1"/>
</dbReference>
<accession>A0A3S0JD57</accession>
<organism evidence="1 2">
    <name type="scientific">Hymenobacter gummosus</name>
    <dbReference type="NCBI Taxonomy" id="1776032"/>
    <lineage>
        <taxon>Bacteria</taxon>
        <taxon>Pseudomonadati</taxon>
        <taxon>Bacteroidota</taxon>
        <taxon>Cytophagia</taxon>
        <taxon>Cytophagales</taxon>
        <taxon>Hymenobacteraceae</taxon>
        <taxon>Hymenobacter</taxon>
    </lineage>
</organism>
<evidence type="ECO:0008006" key="3">
    <source>
        <dbReference type="Google" id="ProtNLM"/>
    </source>
</evidence>
<proteinExistence type="predicted"/>
<evidence type="ECO:0000313" key="1">
    <source>
        <dbReference type="EMBL" id="RTQ45384.1"/>
    </source>
</evidence>
<dbReference type="Gene3D" id="3.30.1380.10">
    <property type="match status" value="1"/>
</dbReference>